<sequence length="66" mass="7314">LCAASTSAAHRAFFSCIRRALSAFGVELPMLFLLYFGCCDSSSESEERTMAMRGVEERRAEMRGVT</sequence>
<organism evidence="1 2">
    <name type="scientific">Pristionchus entomophagus</name>
    <dbReference type="NCBI Taxonomy" id="358040"/>
    <lineage>
        <taxon>Eukaryota</taxon>
        <taxon>Metazoa</taxon>
        <taxon>Ecdysozoa</taxon>
        <taxon>Nematoda</taxon>
        <taxon>Chromadorea</taxon>
        <taxon>Rhabditida</taxon>
        <taxon>Rhabditina</taxon>
        <taxon>Diplogasteromorpha</taxon>
        <taxon>Diplogasteroidea</taxon>
        <taxon>Neodiplogasteridae</taxon>
        <taxon>Pristionchus</taxon>
    </lineage>
</organism>
<feature type="non-terminal residue" evidence="1">
    <location>
        <position position="66"/>
    </location>
</feature>
<dbReference type="Proteomes" id="UP001432027">
    <property type="component" value="Unassembled WGS sequence"/>
</dbReference>
<name>A0AAV5UNB2_9BILA</name>
<accession>A0AAV5UNB2</accession>
<dbReference type="AlphaFoldDB" id="A0AAV5UNB2"/>
<protein>
    <submittedName>
        <fullName evidence="1">Uncharacterized protein</fullName>
    </submittedName>
</protein>
<evidence type="ECO:0000313" key="2">
    <source>
        <dbReference type="Proteomes" id="UP001432027"/>
    </source>
</evidence>
<comment type="caution">
    <text evidence="1">The sequence shown here is derived from an EMBL/GenBank/DDBJ whole genome shotgun (WGS) entry which is preliminary data.</text>
</comment>
<dbReference type="EMBL" id="BTSX01000006">
    <property type="protein sequence ID" value="GMT07782.1"/>
    <property type="molecule type" value="Genomic_DNA"/>
</dbReference>
<evidence type="ECO:0000313" key="1">
    <source>
        <dbReference type="EMBL" id="GMT07782.1"/>
    </source>
</evidence>
<proteinExistence type="predicted"/>
<gene>
    <name evidence="1" type="ORF">PENTCL1PPCAC_29956</name>
</gene>
<feature type="non-terminal residue" evidence="1">
    <location>
        <position position="1"/>
    </location>
</feature>
<reference evidence="1" key="1">
    <citation type="submission" date="2023-10" db="EMBL/GenBank/DDBJ databases">
        <title>Genome assembly of Pristionchus species.</title>
        <authorList>
            <person name="Yoshida K."/>
            <person name="Sommer R.J."/>
        </authorList>
    </citation>
    <scope>NUCLEOTIDE SEQUENCE</scope>
    <source>
        <strain evidence="1">RS0144</strain>
    </source>
</reference>
<keyword evidence="2" id="KW-1185">Reference proteome</keyword>